<proteinExistence type="predicted"/>
<dbReference type="InterPro" id="IPR003787">
    <property type="entry name" value="Sulphur_relay_DsrE/F-like"/>
</dbReference>
<dbReference type="InterPro" id="IPR027396">
    <property type="entry name" value="DsrEFH-like"/>
</dbReference>
<dbReference type="Proteomes" id="UP000009235">
    <property type="component" value="Chromosome"/>
</dbReference>
<dbReference type="Pfam" id="PF02635">
    <property type="entry name" value="DsrE"/>
    <property type="match status" value="1"/>
</dbReference>
<name>F6EI60_HOYSD</name>
<accession>F6EI60</accession>
<dbReference type="KEGG" id="asd:AS9A_2720"/>
<protein>
    <submittedName>
        <fullName evidence="1">Genome sequencing data, contig C323</fullName>
    </submittedName>
</protein>
<dbReference type="SUPFAM" id="SSF75169">
    <property type="entry name" value="DsrEFH-like"/>
    <property type="match status" value="1"/>
</dbReference>
<dbReference type="EMBL" id="CP002786">
    <property type="protein sequence ID" value="AEF41167.1"/>
    <property type="molecule type" value="Genomic_DNA"/>
</dbReference>
<sequence length="139" mass="14602">MTSANAPELSDRVFIQLSAGPGPGEGTAYDEEDLWRANLAISMANRALAANRPVTLFLDVHGPNLARTDLPESLNFASEPPLKHQFSEFIEKGGTVIVCPLCAETLGLAQSDLVPGAVMDDSGIFGSEGLEPGTASLSF</sequence>
<dbReference type="AlphaFoldDB" id="F6EI60"/>
<organism evidence="1 2">
    <name type="scientific">Hoyosella subflava (strain DSM 45089 / JCM 17490 / NBRC 109087 / DQS3-9A1)</name>
    <name type="common">Amycolicicoccus subflavus</name>
    <dbReference type="NCBI Taxonomy" id="443218"/>
    <lineage>
        <taxon>Bacteria</taxon>
        <taxon>Bacillati</taxon>
        <taxon>Actinomycetota</taxon>
        <taxon>Actinomycetes</taxon>
        <taxon>Mycobacteriales</taxon>
        <taxon>Hoyosellaceae</taxon>
        <taxon>Hoyosella</taxon>
    </lineage>
</organism>
<dbReference type="HOGENOM" id="CLU_139144_0_1_11"/>
<dbReference type="eggNOG" id="COG2044">
    <property type="taxonomic scope" value="Bacteria"/>
</dbReference>
<dbReference type="Gene3D" id="3.40.1260.10">
    <property type="entry name" value="DsrEFH-like"/>
    <property type="match status" value="1"/>
</dbReference>
<gene>
    <name evidence="1" type="ordered locus">AS9A_2720</name>
</gene>
<reference evidence="1 2" key="1">
    <citation type="journal article" date="2011" name="J. Bacteriol.">
        <title>Complete genome sequence of Amycolicicoccus subflavus DQS3-9A1T, an actinomycete isolated from crude oil-polluted soil.</title>
        <authorList>
            <person name="Cai M."/>
            <person name="Chen W.M."/>
            <person name="Nie Y."/>
            <person name="Chi C.Q."/>
            <person name="Wang Y.N."/>
            <person name="Tang Y.Q."/>
            <person name="Li G.Y."/>
            <person name="Wu X.L."/>
        </authorList>
    </citation>
    <scope>NUCLEOTIDE SEQUENCE [LARGE SCALE GENOMIC DNA]</scope>
    <source>
        <strain evidence="2">DSM 45089 / DQS3-9A1</strain>
    </source>
</reference>
<evidence type="ECO:0000313" key="2">
    <source>
        <dbReference type="Proteomes" id="UP000009235"/>
    </source>
</evidence>
<evidence type="ECO:0000313" key="1">
    <source>
        <dbReference type="EMBL" id="AEF41167.1"/>
    </source>
</evidence>
<keyword evidence="2" id="KW-1185">Reference proteome</keyword>